<evidence type="ECO:0000256" key="5">
    <source>
        <dbReference type="ARBA" id="ARBA00022777"/>
    </source>
</evidence>
<dbReference type="InterPro" id="IPR011009">
    <property type="entry name" value="Kinase-like_dom_sf"/>
</dbReference>
<dbReference type="RefSeq" id="WP_252798797.1">
    <property type="nucleotide sequence ID" value="NZ_BAAABM010000029.1"/>
</dbReference>
<dbReference type="PROSITE" id="PS00108">
    <property type="entry name" value="PROTEIN_KINASE_ST"/>
    <property type="match status" value="1"/>
</dbReference>
<keyword evidence="2" id="KW-0723">Serine/threonine-protein kinase</keyword>
<feature type="domain" description="Protein kinase" evidence="8">
    <location>
        <begin position="15"/>
        <end position="275"/>
    </location>
</feature>
<comment type="caution">
    <text evidence="9">The sequence shown here is derived from an EMBL/GenBank/DDBJ whole genome shotgun (WGS) entry which is preliminary data.</text>
</comment>
<dbReference type="PROSITE" id="PS50011">
    <property type="entry name" value="PROTEIN_KINASE_DOM"/>
    <property type="match status" value="1"/>
</dbReference>
<gene>
    <name evidence="9" type="ORF">GCM10010151_35780</name>
</gene>
<evidence type="ECO:0000313" key="10">
    <source>
        <dbReference type="Proteomes" id="UP001501822"/>
    </source>
</evidence>
<evidence type="ECO:0000256" key="3">
    <source>
        <dbReference type="ARBA" id="ARBA00022679"/>
    </source>
</evidence>
<dbReference type="Proteomes" id="UP001501822">
    <property type="component" value="Unassembled WGS sequence"/>
</dbReference>
<organism evidence="9 10">
    <name type="scientific">Actinoallomurus spadix</name>
    <dbReference type="NCBI Taxonomy" id="79912"/>
    <lineage>
        <taxon>Bacteria</taxon>
        <taxon>Bacillati</taxon>
        <taxon>Actinomycetota</taxon>
        <taxon>Actinomycetes</taxon>
        <taxon>Streptosporangiales</taxon>
        <taxon>Thermomonosporaceae</taxon>
        <taxon>Actinoallomurus</taxon>
    </lineage>
</organism>
<sequence length="474" mass="51342">MVREAQPGQAIGGRYRLDEVLAAGGFGRVWRAWDQLLRVTVAVKEVLLHPALPPAMRAQFLERAEREARNAARLRDHPHIVTVHDVVIDGDVPWIVMQFVAGHSLEDHVKRYGPLSVNETARLAKALLKALGAAHEAGIIHRDVKPANVMMADNGSILLTDFGIAVARDDRSLTAPGTFIGTMNYLAPERARGLDGQGPSDLFSLGATLYYALERVPPFHRDTTDETLSAIIAEDPPAPERAGRLEPLIMALMRKAPDRRPSVADAFRLLDRSKAAGKSGTSGKNTNPGKTAKTKRLTVPASAHSPAKKPKPAKPPAKPPAKKSKPPAKEPRPAKLSPKSTGPAKPAAKTSDTPKQQTTPQEPEESNDSSGWIVALCIAAVVAVLLYHGDRGFSVWATERLNLSGSVSSAKAGDCIHYIKRKDTWVKATCWAAATEYKVMTRGIALTRVSSTSRCNAAWTEVDINVWYFCVTAK</sequence>
<evidence type="ECO:0000256" key="4">
    <source>
        <dbReference type="ARBA" id="ARBA00022741"/>
    </source>
</evidence>
<dbReference type="SMART" id="SM00220">
    <property type="entry name" value="S_TKc"/>
    <property type="match status" value="1"/>
</dbReference>
<dbReference type="EMBL" id="BAAABM010000029">
    <property type="protein sequence ID" value="GAA0343019.1"/>
    <property type="molecule type" value="Genomic_DNA"/>
</dbReference>
<dbReference type="PANTHER" id="PTHR43289">
    <property type="entry name" value="MITOGEN-ACTIVATED PROTEIN KINASE KINASE KINASE 20-RELATED"/>
    <property type="match status" value="1"/>
</dbReference>
<keyword evidence="3" id="KW-0808">Transferase</keyword>
<accession>A0ABN0WNZ1</accession>
<evidence type="ECO:0000256" key="1">
    <source>
        <dbReference type="ARBA" id="ARBA00012513"/>
    </source>
</evidence>
<evidence type="ECO:0000256" key="6">
    <source>
        <dbReference type="ARBA" id="ARBA00022840"/>
    </source>
</evidence>
<protein>
    <recommendedName>
        <fullName evidence="1">non-specific serine/threonine protein kinase</fullName>
        <ecNumber evidence="1">2.7.11.1</ecNumber>
    </recommendedName>
</protein>
<dbReference type="InterPro" id="IPR008271">
    <property type="entry name" value="Ser/Thr_kinase_AS"/>
</dbReference>
<keyword evidence="5" id="KW-0418">Kinase</keyword>
<evidence type="ECO:0000313" key="9">
    <source>
        <dbReference type="EMBL" id="GAA0343019.1"/>
    </source>
</evidence>
<evidence type="ECO:0000256" key="7">
    <source>
        <dbReference type="SAM" id="MobiDB-lite"/>
    </source>
</evidence>
<dbReference type="EC" id="2.7.11.1" evidence="1"/>
<name>A0ABN0WNZ1_9ACTN</name>
<feature type="compositionally biased region" description="Polar residues" evidence="7">
    <location>
        <begin position="350"/>
        <end position="361"/>
    </location>
</feature>
<feature type="compositionally biased region" description="Polar residues" evidence="7">
    <location>
        <begin position="279"/>
        <end position="289"/>
    </location>
</feature>
<reference evidence="9 10" key="1">
    <citation type="journal article" date="2019" name="Int. J. Syst. Evol. Microbiol.">
        <title>The Global Catalogue of Microorganisms (GCM) 10K type strain sequencing project: providing services to taxonomists for standard genome sequencing and annotation.</title>
        <authorList>
            <consortium name="The Broad Institute Genomics Platform"/>
            <consortium name="The Broad Institute Genome Sequencing Center for Infectious Disease"/>
            <person name="Wu L."/>
            <person name="Ma J."/>
        </authorList>
    </citation>
    <scope>NUCLEOTIDE SEQUENCE [LARGE SCALE GENOMIC DNA]</scope>
    <source>
        <strain evidence="9 10">JCM 3146</strain>
    </source>
</reference>
<keyword evidence="6" id="KW-0067">ATP-binding</keyword>
<dbReference type="SUPFAM" id="SSF56112">
    <property type="entry name" value="Protein kinase-like (PK-like)"/>
    <property type="match status" value="1"/>
</dbReference>
<evidence type="ECO:0000256" key="2">
    <source>
        <dbReference type="ARBA" id="ARBA00022527"/>
    </source>
</evidence>
<feature type="region of interest" description="Disordered" evidence="7">
    <location>
        <begin position="274"/>
        <end position="368"/>
    </location>
</feature>
<dbReference type="CDD" id="cd14014">
    <property type="entry name" value="STKc_PknB_like"/>
    <property type="match status" value="1"/>
</dbReference>
<dbReference type="Pfam" id="PF00069">
    <property type="entry name" value="Pkinase"/>
    <property type="match status" value="1"/>
</dbReference>
<keyword evidence="4" id="KW-0547">Nucleotide-binding</keyword>
<dbReference type="Gene3D" id="1.10.510.10">
    <property type="entry name" value="Transferase(Phosphotransferase) domain 1"/>
    <property type="match status" value="1"/>
</dbReference>
<dbReference type="PANTHER" id="PTHR43289:SF6">
    <property type="entry name" value="SERINE_THREONINE-PROTEIN KINASE NEKL-3"/>
    <property type="match status" value="1"/>
</dbReference>
<keyword evidence="10" id="KW-1185">Reference proteome</keyword>
<proteinExistence type="predicted"/>
<dbReference type="InterPro" id="IPR000719">
    <property type="entry name" value="Prot_kinase_dom"/>
</dbReference>
<evidence type="ECO:0000259" key="8">
    <source>
        <dbReference type="PROSITE" id="PS50011"/>
    </source>
</evidence>
<dbReference type="Gene3D" id="3.30.200.20">
    <property type="entry name" value="Phosphorylase Kinase, domain 1"/>
    <property type="match status" value="1"/>
</dbReference>